<evidence type="ECO:0000256" key="5">
    <source>
        <dbReference type="ARBA" id="ARBA00022496"/>
    </source>
</evidence>
<protein>
    <submittedName>
        <fullName evidence="19">TonB-dependent receptor</fullName>
    </submittedName>
</protein>
<dbReference type="Pfam" id="PF13715">
    <property type="entry name" value="CarbopepD_reg_2"/>
    <property type="match status" value="1"/>
</dbReference>
<dbReference type="PROSITE" id="PS52016">
    <property type="entry name" value="TONB_DEPENDENT_REC_3"/>
    <property type="match status" value="1"/>
</dbReference>
<dbReference type="PANTHER" id="PTHR32552">
    <property type="entry name" value="FERRICHROME IRON RECEPTOR-RELATED"/>
    <property type="match status" value="1"/>
</dbReference>
<dbReference type="GO" id="GO:0038023">
    <property type="term" value="F:signaling receptor activity"/>
    <property type="evidence" value="ECO:0007669"/>
    <property type="project" value="InterPro"/>
</dbReference>
<evidence type="ECO:0000256" key="3">
    <source>
        <dbReference type="ARBA" id="ARBA00022448"/>
    </source>
</evidence>
<dbReference type="Gene3D" id="2.170.130.10">
    <property type="entry name" value="TonB-dependent receptor, plug domain"/>
    <property type="match status" value="1"/>
</dbReference>
<evidence type="ECO:0000256" key="4">
    <source>
        <dbReference type="ARBA" id="ARBA00022452"/>
    </source>
</evidence>
<keyword evidence="20" id="KW-1185">Reference proteome</keyword>
<evidence type="ECO:0000256" key="15">
    <source>
        <dbReference type="RuleBase" id="RU003357"/>
    </source>
</evidence>
<keyword evidence="10 15" id="KW-0798">TonB box</keyword>
<evidence type="ECO:0000256" key="1">
    <source>
        <dbReference type="ARBA" id="ARBA00004571"/>
    </source>
</evidence>
<dbReference type="InterPro" id="IPR036942">
    <property type="entry name" value="Beta-barrel_TonB_sf"/>
</dbReference>
<evidence type="ECO:0000313" key="20">
    <source>
        <dbReference type="Proteomes" id="UP000306918"/>
    </source>
</evidence>
<feature type="signal peptide" evidence="16">
    <location>
        <begin position="1"/>
        <end position="22"/>
    </location>
</feature>
<keyword evidence="13 14" id="KW-0998">Cell outer membrane</keyword>
<dbReference type="Proteomes" id="UP000306918">
    <property type="component" value="Unassembled WGS sequence"/>
</dbReference>
<dbReference type="GO" id="GO:0015344">
    <property type="term" value="F:siderophore uptake transmembrane transporter activity"/>
    <property type="evidence" value="ECO:0007669"/>
    <property type="project" value="TreeGrafter"/>
</dbReference>
<evidence type="ECO:0000256" key="2">
    <source>
        <dbReference type="ARBA" id="ARBA00009810"/>
    </source>
</evidence>
<dbReference type="NCBIfam" id="TIGR01783">
    <property type="entry name" value="TonB-siderophor"/>
    <property type="match status" value="1"/>
</dbReference>
<keyword evidence="8" id="KW-0408">Iron</keyword>
<reference evidence="19 20" key="1">
    <citation type="submission" date="2019-04" db="EMBL/GenBank/DDBJ databases">
        <title>Niastella caeni sp. nov., isolated from activated sludge.</title>
        <authorList>
            <person name="Sheng M."/>
        </authorList>
    </citation>
    <scope>NUCLEOTIDE SEQUENCE [LARGE SCALE GENOMIC DNA]</scope>
    <source>
        <strain evidence="19 20">HX-2-15</strain>
    </source>
</reference>
<evidence type="ECO:0000256" key="10">
    <source>
        <dbReference type="ARBA" id="ARBA00023077"/>
    </source>
</evidence>
<evidence type="ECO:0000259" key="18">
    <source>
        <dbReference type="Pfam" id="PF07715"/>
    </source>
</evidence>
<feature type="domain" description="TonB-dependent receptor plug" evidence="18">
    <location>
        <begin position="133"/>
        <end position="231"/>
    </location>
</feature>
<dbReference type="InterPro" id="IPR010105">
    <property type="entry name" value="TonB_sidphr_rcpt"/>
</dbReference>
<comment type="similarity">
    <text evidence="2 14 15">Belongs to the TonB-dependent receptor family.</text>
</comment>
<dbReference type="EMBL" id="STFF01000009">
    <property type="protein sequence ID" value="THU33574.1"/>
    <property type="molecule type" value="Genomic_DNA"/>
</dbReference>
<evidence type="ECO:0000256" key="6">
    <source>
        <dbReference type="ARBA" id="ARBA00022692"/>
    </source>
</evidence>
<name>A0A4S8HIV5_9BACT</name>
<dbReference type="InterPro" id="IPR012910">
    <property type="entry name" value="Plug_dom"/>
</dbReference>
<evidence type="ECO:0000256" key="16">
    <source>
        <dbReference type="SAM" id="SignalP"/>
    </source>
</evidence>
<comment type="subcellular location">
    <subcellularLocation>
        <location evidence="1 14">Cell outer membrane</location>
        <topology evidence="1 14">Multi-pass membrane protein</topology>
    </subcellularLocation>
</comment>
<dbReference type="InterPro" id="IPR037066">
    <property type="entry name" value="Plug_dom_sf"/>
</dbReference>
<evidence type="ECO:0000256" key="8">
    <source>
        <dbReference type="ARBA" id="ARBA00023004"/>
    </source>
</evidence>
<feature type="domain" description="TonB-dependent receptor-like beta-barrel" evidence="17">
    <location>
        <begin position="306"/>
        <end position="795"/>
    </location>
</feature>
<dbReference type="GO" id="GO:0009279">
    <property type="term" value="C:cell outer membrane"/>
    <property type="evidence" value="ECO:0007669"/>
    <property type="project" value="UniProtKB-SubCell"/>
</dbReference>
<gene>
    <name evidence="19" type="ORF">FAM09_25865</name>
</gene>
<dbReference type="RefSeq" id="WP_136580062.1">
    <property type="nucleotide sequence ID" value="NZ_STFF01000009.1"/>
</dbReference>
<keyword evidence="7 16" id="KW-0732">Signal</keyword>
<dbReference type="InterPro" id="IPR013784">
    <property type="entry name" value="Carb-bd-like_fold"/>
</dbReference>
<organism evidence="19 20">
    <name type="scientific">Niastella caeni</name>
    <dbReference type="NCBI Taxonomy" id="2569763"/>
    <lineage>
        <taxon>Bacteria</taxon>
        <taxon>Pseudomonadati</taxon>
        <taxon>Bacteroidota</taxon>
        <taxon>Chitinophagia</taxon>
        <taxon>Chitinophagales</taxon>
        <taxon>Chitinophagaceae</taxon>
        <taxon>Niastella</taxon>
    </lineage>
</organism>
<evidence type="ECO:0000256" key="9">
    <source>
        <dbReference type="ARBA" id="ARBA00023065"/>
    </source>
</evidence>
<evidence type="ECO:0000313" key="19">
    <source>
        <dbReference type="EMBL" id="THU33574.1"/>
    </source>
</evidence>
<dbReference type="InterPro" id="IPR000531">
    <property type="entry name" value="Beta-barrel_TonB"/>
</dbReference>
<dbReference type="Pfam" id="PF07715">
    <property type="entry name" value="Plug"/>
    <property type="match status" value="1"/>
</dbReference>
<dbReference type="Gene3D" id="2.60.40.1120">
    <property type="entry name" value="Carboxypeptidase-like, regulatory domain"/>
    <property type="match status" value="1"/>
</dbReference>
<evidence type="ECO:0000259" key="17">
    <source>
        <dbReference type="Pfam" id="PF00593"/>
    </source>
</evidence>
<dbReference type="AlphaFoldDB" id="A0A4S8HIV5"/>
<keyword evidence="12 19" id="KW-0675">Receptor</keyword>
<dbReference type="OrthoDB" id="9758472at2"/>
<keyword evidence="9" id="KW-0406">Ion transport</keyword>
<dbReference type="CDD" id="cd01347">
    <property type="entry name" value="ligand_gated_channel"/>
    <property type="match status" value="1"/>
</dbReference>
<feature type="chain" id="PRO_5020579869" evidence="16">
    <location>
        <begin position="23"/>
        <end position="826"/>
    </location>
</feature>
<evidence type="ECO:0000256" key="7">
    <source>
        <dbReference type="ARBA" id="ARBA00022729"/>
    </source>
</evidence>
<dbReference type="SUPFAM" id="SSF56935">
    <property type="entry name" value="Porins"/>
    <property type="match status" value="1"/>
</dbReference>
<keyword evidence="4 14" id="KW-1134">Transmembrane beta strand</keyword>
<dbReference type="InterPro" id="IPR039426">
    <property type="entry name" value="TonB-dep_rcpt-like"/>
</dbReference>
<evidence type="ECO:0000256" key="11">
    <source>
        <dbReference type="ARBA" id="ARBA00023136"/>
    </source>
</evidence>
<keyword evidence="3 14" id="KW-0813">Transport</keyword>
<keyword evidence="11 14" id="KW-0472">Membrane</keyword>
<dbReference type="Pfam" id="PF00593">
    <property type="entry name" value="TonB_dep_Rec_b-barrel"/>
    <property type="match status" value="1"/>
</dbReference>
<accession>A0A4S8HIV5</accession>
<dbReference type="Gene3D" id="2.40.170.20">
    <property type="entry name" value="TonB-dependent receptor, beta-barrel domain"/>
    <property type="match status" value="1"/>
</dbReference>
<sequence length="826" mass="92072">MKVICTLALLFLVGFHAVSQQATVKGIVKNEKGDTLTSASVFIPGRKIGTVSTSTGQYELVNLAPGTYSVQVSSVGYESITKKINVAAGETQSLNFILKEALYELQQVEITGRRETGYKNTSSFIATKTATPLKDVPQAVSYVTKELMQDQAAARVGDVVKNFSGVNQFTSNNDIAIRGFRIFAGNGTMLVNGLRANSSFWKQPPANYLERVEVIKGPVSALFGNASPGGTINRVTKKPLDQQKSSISFITGSFNTFRALTDVTGPMNESKTLLYRLNIAYENSQSFRDLQFEKNIVVAPSISFLPNDKTRLNFDLVYNKSNSRVDRGQSVFSDDLYSTPISLSLNAVNDRLNEEQYNITTSLTHNFTNKTAFNIAYIRTSYSEDLFEHRSNNTYAKDMLGNPVSFLIERQVFDRKSKELNDNLSAYFTHNGYTGPLEHKVVVGYDYAQTKLPVGSAQLTANNYLRKDGTTAAYRAIDSAKYVTYKYTTNVNGRDTTLTLPKPNVPTYDLAKNEHNMEDVSKYIYFQTANDATTPKLNFLHGAYIQDQITFGKLQALVGLRFEWFIDKAKYTTAQEKKVTQTAVLPRLGLVYSINKNINAYALYTQGYNPQAAALQSPTAGGPFDPLESKMVEAGFKSEWFHKRLSVTTSVYQVEQVNALYAAPAPAPQDSMVQVGKEESKGFEFEVVGQITDNWNVVLNYAYNDAKLLNAGGIDKPYIGQQKPNAPRHMGNFWTKYSFKSRALRGLGVGIGGNFVTKRFLSLNQAQTVPGYELLNAALYYRIDKFQIQFNLNNVLDKTYWVGGYDYVRLFPGAPRNWLATVAYTF</sequence>
<comment type="caution">
    <text evidence="19">The sequence shown here is derived from an EMBL/GenBank/DDBJ whole genome shotgun (WGS) entry which is preliminary data.</text>
</comment>
<dbReference type="SUPFAM" id="SSF49452">
    <property type="entry name" value="Starch-binding domain-like"/>
    <property type="match status" value="1"/>
</dbReference>
<dbReference type="PANTHER" id="PTHR32552:SF68">
    <property type="entry name" value="FERRICHROME OUTER MEMBRANE TRANSPORTER_PHAGE RECEPTOR"/>
    <property type="match status" value="1"/>
</dbReference>
<keyword evidence="6 14" id="KW-0812">Transmembrane</keyword>
<evidence type="ECO:0000256" key="13">
    <source>
        <dbReference type="ARBA" id="ARBA00023237"/>
    </source>
</evidence>
<dbReference type="GO" id="GO:0015891">
    <property type="term" value="P:siderophore transport"/>
    <property type="evidence" value="ECO:0007669"/>
    <property type="project" value="InterPro"/>
</dbReference>
<evidence type="ECO:0000256" key="12">
    <source>
        <dbReference type="ARBA" id="ARBA00023170"/>
    </source>
</evidence>
<evidence type="ECO:0000256" key="14">
    <source>
        <dbReference type="PROSITE-ProRule" id="PRU01360"/>
    </source>
</evidence>
<dbReference type="GO" id="GO:0030246">
    <property type="term" value="F:carbohydrate binding"/>
    <property type="evidence" value="ECO:0007669"/>
    <property type="project" value="InterPro"/>
</dbReference>
<proteinExistence type="inferred from homology"/>
<keyword evidence="5" id="KW-0410">Iron transport</keyword>